<keyword evidence="6" id="KW-1185">Reference proteome</keyword>
<proteinExistence type="predicted"/>
<dbReference type="PANTHER" id="PTHR10720">
    <property type="entry name" value="HEME OXYGENASE"/>
    <property type="match status" value="1"/>
</dbReference>
<name>A0ABP8EUP5_9MICO</name>
<dbReference type="InterPro" id="IPR016053">
    <property type="entry name" value="Haem_Oase-like"/>
</dbReference>
<dbReference type="PIRSF" id="PIRSF000343">
    <property type="entry name" value="Haem_Oase"/>
    <property type="match status" value="1"/>
</dbReference>
<evidence type="ECO:0000256" key="1">
    <source>
        <dbReference type="ARBA" id="ARBA00022617"/>
    </source>
</evidence>
<protein>
    <submittedName>
        <fullName evidence="5">Heme oxygenase (Biliverdin-producing)</fullName>
    </submittedName>
</protein>
<dbReference type="PRINTS" id="PR00088">
    <property type="entry name" value="HAEMOXYGNASE"/>
</dbReference>
<evidence type="ECO:0000256" key="2">
    <source>
        <dbReference type="ARBA" id="ARBA00022723"/>
    </source>
</evidence>
<dbReference type="InterPro" id="IPR016084">
    <property type="entry name" value="Haem_Oase-like_multi-hlx"/>
</dbReference>
<dbReference type="RefSeq" id="WP_345040621.1">
    <property type="nucleotide sequence ID" value="NZ_BAABBA010000008.1"/>
</dbReference>
<dbReference type="Proteomes" id="UP001499841">
    <property type="component" value="Unassembled WGS sequence"/>
</dbReference>
<dbReference type="Gene3D" id="1.20.910.10">
    <property type="entry name" value="Heme oxygenase-like"/>
    <property type="match status" value="1"/>
</dbReference>
<feature type="compositionally biased region" description="Basic and acidic residues" evidence="4">
    <location>
        <begin position="23"/>
        <end position="33"/>
    </location>
</feature>
<keyword evidence="1" id="KW-0349">Heme</keyword>
<keyword evidence="3" id="KW-0408">Iron</keyword>
<evidence type="ECO:0000313" key="6">
    <source>
        <dbReference type="Proteomes" id="UP001499841"/>
    </source>
</evidence>
<evidence type="ECO:0000256" key="3">
    <source>
        <dbReference type="ARBA" id="ARBA00023004"/>
    </source>
</evidence>
<gene>
    <name evidence="5" type="ORF">GCM10022262_20320</name>
</gene>
<feature type="region of interest" description="Disordered" evidence="4">
    <location>
        <begin position="1"/>
        <end position="33"/>
    </location>
</feature>
<sequence length="240" mass="26364">MRANNGWDDPDGNSRADAPLSEQLREGTRAEHRAAESQDFVENLLAGDLDVAAYADLAAQQLEIYRALEDAALPVRRDARGAGLAFAELERVPSIERDLAHLHGAGWREQIRILPATLTYAARLRDAGGSLPEYAAHAYTRYLGDLSGGQIIKRMMQRRYGMGAEGLAFYDFPEIPKAKPFKDLYRERLDALGLDAAETARAVAEAQQAFRLNRAMFAELGAEHAVRGGAERRGARADVA</sequence>
<dbReference type="Pfam" id="PF01126">
    <property type="entry name" value="Heme_oxygenase"/>
    <property type="match status" value="1"/>
</dbReference>
<dbReference type="InterPro" id="IPR002051">
    <property type="entry name" value="Haem_Oase"/>
</dbReference>
<dbReference type="EMBL" id="BAABBA010000008">
    <property type="protein sequence ID" value="GAA4287673.1"/>
    <property type="molecule type" value="Genomic_DNA"/>
</dbReference>
<accession>A0ABP8EUP5</accession>
<reference evidence="6" key="1">
    <citation type="journal article" date="2019" name="Int. J. Syst. Evol. Microbiol.">
        <title>The Global Catalogue of Microorganisms (GCM) 10K type strain sequencing project: providing services to taxonomists for standard genome sequencing and annotation.</title>
        <authorList>
            <consortium name="The Broad Institute Genomics Platform"/>
            <consortium name="The Broad Institute Genome Sequencing Center for Infectious Disease"/>
            <person name="Wu L."/>
            <person name="Ma J."/>
        </authorList>
    </citation>
    <scope>NUCLEOTIDE SEQUENCE [LARGE SCALE GENOMIC DNA]</scope>
    <source>
        <strain evidence="6">JCM 17459</strain>
    </source>
</reference>
<evidence type="ECO:0000256" key="4">
    <source>
        <dbReference type="SAM" id="MobiDB-lite"/>
    </source>
</evidence>
<dbReference type="SUPFAM" id="SSF48613">
    <property type="entry name" value="Heme oxygenase-like"/>
    <property type="match status" value="1"/>
</dbReference>
<keyword evidence="2" id="KW-0479">Metal-binding</keyword>
<organism evidence="5 6">
    <name type="scientific">Georgenia daeguensis</name>
    <dbReference type="NCBI Taxonomy" id="908355"/>
    <lineage>
        <taxon>Bacteria</taxon>
        <taxon>Bacillati</taxon>
        <taxon>Actinomycetota</taxon>
        <taxon>Actinomycetes</taxon>
        <taxon>Micrococcales</taxon>
        <taxon>Bogoriellaceae</taxon>
        <taxon>Georgenia</taxon>
    </lineage>
</organism>
<dbReference type="CDD" id="cd19165">
    <property type="entry name" value="HemeO"/>
    <property type="match status" value="1"/>
</dbReference>
<dbReference type="PANTHER" id="PTHR10720:SF0">
    <property type="entry name" value="HEME OXYGENASE"/>
    <property type="match status" value="1"/>
</dbReference>
<evidence type="ECO:0000313" key="5">
    <source>
        <dbReference type="EMBL" id="GAA4287673.1"/>
    </source>
</evidence>
<comment type="caution">
    <text evidence="5">The sequence shown here is derived from an EMBL/GenBank/DDBJ whole genome shotgun (WGS) entry which is preliminary data.</text>
</comment>